<feature type="region of interest" description="Disordered" evidence="1">
    <location>
        <begin position="96"/>
        <end position="115"/>
    </location>
</feature>
<dbReference type="Proteomes" id="UP000655208">
    <property type="component" value="Unassembled WGS sequence"/>
</dbReference>
<keyword evidence="4" id="KW-1185">Reference proteome</keyword>
<feature type="region of interest" description="Disordered" evidence="1">
    <location>
        <begin position="1"/>
        <end position="21"/>
    </location>
</feature>
<reference evidence="3" key="1">
    <citation type="journal article" date="2014" name="Int. J. Syst. Evol. Microbiol.">
        <title>Complete genome sequence of Corynebacterium casei LMG S-19264T (=DSM 44701T), isolated from a smear-ripened cheese.</title>
        <authorList>
            <consortium name="US DOE Joint Genome Institute (JGI-PGF)"/>
            <person name="Walter F."/>
            <person name="Albersmeier A."/>
            <person name="Kalinowski J."/>
            <person name="Ruckert C."/>
        </authorList>
    </citation>
    <scope>NUCLEOTIDE SEQUENCE</scope>
    <source>
        <strain evidence="3">CGMCC 4.7308</strain>
    </source>
</reference>
<dbReference type="AlphaFoldDB" id="A0A917SU50"/>
<accession>A0A917SU50</accession>
<name>A0A917SU50_9ACTN</name>
<evidence type="ECO:0000313" key="4">
    <source>
        <dbReference type="Proteomes" id="UP000655208"/>
    </source>
</evidence>
<reference evidence="3" key="2">
    <citation type="submission" date="2020-09" db="EMBL/GenBank/DDBJ databases">
        <authorList>
            <person name="Sun Q."/>
            <person name="Zhou Y."/>
        </authorList>
    </citation>
    <scope>NUCLEOTIDE SEQUENCE</scope>
    <source>
        <strain evidence="3">CGMCC 4.7308</strain>
    </source>
</reference>
<organism evidence="3 4">
    <name type="scientific">Nakamurella endophytica</name>
    <dbReference type="NCBI Taxonomy" id="1748367"/>
    <lineage>
        <taxon>Bacteria</taxon>
        <taxon>Bacillati</taxon>
        <taxon>Actinomycetota</taxon>
        <taxon>Actinomycetes</taxon>
        <taxon>Nakamurellales</taxon>
        <taxon>Nakamurellaceae</taxon>
        <taxon>Nakamurella</taxon>
    </lineage>
</organism>
<sequence>MPALPPPQSDGALAAQRSGGRKESVVWLRRVSGGERGQACRFVFAAVWTATFAADALARGRHDAWTVGMLAFWAVLVVVSTVLLVRVELRRRLLRPTDRDPAAQGGTAQGGDGTR</sequence>
<gene>
    <name evidence="3" type="ORF">GCM10011594_13550</name>
</gene>
<dbReference type="RefSeq" id="WP_188940701.1">
    <property type="nucleotide sequence ID" value="NZ_BMNA01000002.1"/>
</dbReference>
<evidence type="ECO:0000256" key="1">
    <source>
        <dbReference type="SAM" id="MobiDB-lite"/>
    </source>
</evidence>
<dbReference type="EMBL" id="BMNA01000002">
    <property type="protein sequence ID" value="GGL95135.1"/>
    <property type="molecule type" value="Genomic_DNA"/>
</dbReference>
<evidence type="ECO:0000313" key="3">
    <source>
        <dbReference type="EMBL" id="GGL95135.1"/>
    </source>
</evidence>
<evidence type="ECO:0000256" key="2">
    <source>
        <dbReference type="SAM" id="Phobius"/>
    </source>
</evidence>
<keyword evidence="2" id="KW-0812">Transmembrane</keyword>
<feature type="transmembrane region" description="Helical" evidence="2">
    <location>
        <begin position="64"/>
        <end position="85"/>
    </location>
</feature>
<keyword evidence="2" id="KW-0472">Membrane</keyword>
<comment type="caution">
    <text evidence="3">The sequence shown here is derived from an EMBL/GenBank/DDBJ whole genome shotgun (WGS) entry which is preliminary data.</text>
</comment>
<keyword evidence="2" id="KW-1133">Transmembrane helix</keyword>
<proteinExistence type="predicted"/>
<protein>
    <submittedName>
        <fullName evidence="3">Uncharacterized protein</fullName>
    </submittedName>
</protein>